<protein>
    <submittedName>
        <fullName evidence="2">Uncharacterized protein</fullName>
    </submittedName>
</protein>
<feature type="chain" id="PRO_5046185385" evidence="1">
    <location>
        <begin position="27"/>
        <end position="160"/>
    </location>
</feature>
<dbReference type="EMBL" id="BAABJY010000002">
    <property type="protein sequence ID" value="GAA4866637.1"/>
    <property type="molecule type" value="Genomic_DNA"/>
</dbReference>
<name>A0ABP9E2V8_9GAMM</name>
<evidence type="ECO:0000256" key="1">
    <source>
        <dbReference type="SAM" id="SignalP"/>
    </source>
</evidence>
<evidence type="ECO:0000313" key="2">
    <source>
        <dbReference type="EMBL" id="GAA4866637.1"/>
    </source>
</evidence>
<dbReference type="RefSeq" id="WP_345295210.1">
    <property type="nucleotide sequence ID" value="NZ_BAABJY010000002.1"/>
</dbReference>
<gene>
    <name evidence="2" type="ORF">GCM10023332_18570</name>
</gene>
<feature type="signal peptide" evidence="1">
    <location>
        <begin position="1"/>
        <end position="26"/>
    </location>
</feature>
<reference evidence="3" key="1">
    <citation type="journal article" date="2019" name="Int. J. Syst. Evol. Microbiol.">
        <title>The Global Catalogue of Microorganisms (GCM) 10K type strain sequencing project: providing services to taxonomists for standard genome sequencing and annotation.</title>
        <authorList>
            <consortium name="The Broad Institute Genomics Platform"/>
            <consortium name="The Broad Institute Genome Sequencing Center for Infectious Disease"/>
            <person name="Wu L."/>
            <person name="Ma J."/>
        </authorList>
    </citation>
    <scope>NUCLEOTIDE SEQUENCE [LARGE SCALE GENOMIC DNA]</scope>
    <source>
        <strain evidence="3">JCM 18392</strain>
    </source>
</reference>
<comment type="caution">
    <text evidence="2">The sequence shown here is derived from an EMBL/GenBank/DDBJ whole genome shotgun (WGS) entry which is preliminary data.</text>
</comment>
<proteinExistence type="predicted"/>
<evidence type="ECO:0000313" key="3">
    <source>
        <dbReference type="Proteomes" id="UP001501323"/>
    </source>
</evidence>
<dbReference type="PROSITE" id="PS51257">
    <property type="entry name" value="PROKAR_LIPOPROTEIN"/>
    <property type="match status" value="1"/>
</dbReference>
<organism evidence="2 3">
    <name type="scientific">Luteimonas vadosa</name>
    <dbReference type="NCBI Taxonomy" id="1165507"/>
    <lineage>
        <taxon>Bacteria</taxon>
        <taxon>Pseudomonadati</taxon>
        <taxon>Pseudomonadota</taxon>
        <taxon>Gammaproteobacteria</taxon>
        <taxon>Lysobacterales</taxon>
        <taxon>Lysobacteraceae</taxon>
        <taxon>Luteimonas</taxon>
    </lineage>
</organism>
<keyword evidence="3" id="KW-1185">Reference proteome</keyword>
<dbReference type="Proteomes" id="UP001501323">
    <property type="component" value="Unassembled WGS sequence"/>
</dbReference>
<keyword evidence="1" id="KW-0732">Signal</keyword>
<accession>A0ABP9E2V8</accession>
<sequence>MKARRCIRTLAAVAIGLGLAGCPAMESVKPAAVGAVPPGHASAAPNEDGQLCGEARPRAGEVYLQVAYDGSGMPVVDPARCRVHPGARITWRGPDGSRTPFEIAFKAASPAENGQGRIVSSFQRDRSKAAIMAGGVRGSYAYSVLANGKELDPEIIIDPR</sequence>